<evidence type="ECO:0000256" key="1">
    <source>
        <dbReference type="SAM" id="Phobius"/>
    </source>
</evidence>
<accession>F2JLP9</accession>
<proteinExistence type="predicted"/>
<keyword evidence="1" id="KW-0812">Transmembrane</keyword>
<dbReference type="HOGENOM" id="CLU_138370_0_0_9"/>
<evidence type="ECO:0000313" key="3">
    <source>
        <dbReference type="Proteomes" id="UP000008467"/>
    </source>
</evidence>
<dbReference type="Gene3D" id="2.40.50.660">
    <property type="match status" value="1"/>
</dbReference>
<dbReference type="InterPro" id="IPR019635">
    <property type="entry name" value="DUF2500"/>
</dbReference>
<dbReference type="KEGG" id="cle:Clole_2877"/>
<dbReference type="STRING" id="642492.Clole_2877"/>
<reference evidence="2 3" key="1">
    <citation type="journal article" date="2011" name="J. Bacteriol.">
        <title>Complete genome sequence of the cellulose-degrading bacterium Cellulosilyticum lentocellum.</title>
        <authorList>
            <consortium name="US DOE Joint Genome Institute"/>
            <person name="Miller D.A."/>
            <person name="Suen G."/>
            <person name="Bruce D."/>
            <person name="Copeland A."/>
            <person name="Cheng J.F."/>
            <person name="Detter C."/>
            <person name="Goodwin L.A."/>
            <person name="Han C.S."/>
            <person name="Hauser L.J."/>
            <person name="Land M.L."/>
            <person name="Lapidus A."/>
            <person name="Lucas S."/>
            <person name="Meincke L."/>
            <person name="Pitluck S."/>
            <person name="Tapia R."/>
            <person name="Teshima H."/>
            <person name="Woyke T."/>
            <person name="Fox B.G."/>
            <person name="Angert E.R."/>
            <person name="Currie C.R."/>
        </authorList>
    </citation>
    <scope>NUCLEOTIDE SEQUENCE [LARGE SCALE GENOMIC DNA]</scope>
    <source>
        <strain evidence="3">ATCC 49066 / DSM 5427 / NCIMB 11756 / RHM5</strain>
    </source>
</reference>
<dbReference type="EMBL" id="CP002582">
    <property type="protein sequence ID" value="ADZ84575.1"/>
    <property type="molecule type" value="Genomic_DNA"/>
</dbReference>
<organism evidence="2 3">
    <name type="scientific">Cellulosilyticum lentocellum (strain ATCC 49066 / DSM 5427 / NCIMB 11756 / RHM5)</name>
    <name type="common">Clostridium lentocellum</name>
    <dbReference type="NCBI Taxonomy" id="642492"/>
    <lineage>
        <taxon>Bacteria</taxon>
        <taxon>Bacillati</taxon>
        <taxon>Bacillota</taxon>
        <taxon>Clostridia</taxon>
        <taxon>Lachnospirales</taxon>
        <taxon>Cellulosilyticaceae</taxon>
        <taxon>Cellulosilyticum</taxon>
    </lineage>
</organism>
<dbReference type="Pfam" id="PF10694">
    <property type="entry name" value="DUF2500"/>
    <property type="match status" value="1"/>
</dbReference>
<evidence type="ECO:0000313" key="2">
    <source>
        <dbReference type="EMBL" id="ADZ84575.1"/>
    </source>
</evidence>
<dbReference type="AlphaFoldDB" id="F2JLP9"/>
<dbReference type="Proteomes" id="UP000008467">
    <property type="component" value="Chromosome"/>
</dbReference>
<sequence>MMFSPFDNAMFTIVPIFIFLVFVLVFGTIIFALISSAKQWKKNNDSPVLSVDAVVVAKRTNLSHHHHDNMHNSSSTTYYITFEVDSGDRMELKVQGTEYGMLIEQDKGKLTFQGTRYLGFKRIQ</sequence>
<gene>
    <name evidence="2" type="ordered locus">Clole_2877</name>
</gene>
<keyword evidence="3" id="KW-1185">Reference proteome</keyword>
<keyword evidence="1" id="KW-0472">Membrane</keyword>
<keyword evidence="1" id="KW-1133">Transmembrane helix</keyword>
<feature type="transmembrane region" description="Helical" evidence="1">
    <location>
        <begin position="12"/>
        <end position="34"/>
    </location>
</feature>
<name>F2JLP9_CELLD</name>
<protein>
    <recommendedName>
        <fullName evidence="4">DUF2500 domain-containing protein</fullName>
    </recommendedName>
</protein>
<evidence type="ECO:0008006" key="4">
    <source>
        <dbReference type="Google" id="ProtNLM"/>
    </source>
</evidence>
<dbReference type="eggNOG" id="ENOG5032T7R">
    <property type="taxonomic scope" value="Bacteria"/>
</dbReference>
<dbReference type="RefSeq" id="WP_013657855.1">
    <property type="nucleotide sequence ID" value="NC_015275.1"/>
</dbReference>